<dbReference type="Proteomes" id="UP000054567">
    <property type="component" value="Unassembled WGS sequence"/>
</dbReference>
<sequence>MHENYSSRRGKAFAGAAVLWVLDHRIWATSARSISITPSPPEIPFHVDVGRIWSGAQPLLHLSCPEGTYPAGESVLEMNSQMQSSSRFSKRLCYNADFPPRNDLQPNFSHMTQFPVRVSVRQRHRVPER</sequence>
<evidence type="ECO:0000313" key="1">
    <source>
        <dbReference type="EMBL" id="KMM63855.1"/>
    </source>
</evidence>
<reference evidence="2" key="3">
    <citation type="journal article" date="2010" name="Genome Res.">
        <title>Population genomic sequencing of Coccidioides fungi reveals recent hybridization and transposon control.</title>
        <authorList>
            <person name="Neafsey D.E."/>
            <person name="Barker B.M."/>
            <person name="Sharpton T.J."/>
            <person name="Stajich J.E."/>
            <person name="Park D.J."/>
            <person name="Whiston E."/>
            <person name="Hung C.-Y."/>
            <person name="McMahan C."/>
            <person name="White J."/>
            <person name="Sykes S."/>
            <person name="Heiman D."/>
            <person name="Young S."/>
            <person name="Zeng Q."/>
            <person name="Abouelleil A."/>
            <person name="Aftuck L."/>
            <person name="Bessette D."/>
            <person name="Brown A."/>
            <person name="FitzGerald M."/>
            <person name="Lui A."/>
            <person name="Macdonald J.P."/>
            <person name="Priest M."/>
            <person name="Orbach M.J."/>
            <person name="Galgiani J.N."/>
            <person name="Kirkland T.N."/>
            <person name="Cole G.T."/>
            <person name="Birren B.W."/>
            <person name="Henn M.R."/>
            <person name="Taylor J.W."/>
            <person name="Rounsley S.D."/>
        </authorList>
    </citation>
    <scope>NUCLEOTIDE SEQUENCE [LARGE SCALE GENOMIC DNA]</scope>
    <source>
        <strain evidence="2">RMSCC 3488</strain>
    </source>
</reference>
<name>A0A0J6F3K5_COCPO</name>
<dbReference type="AlphaFoldDB" id="A0A0J6F3K5"/>
<gene>
    <name evidence="1" type="ORF">CPAG_00209</name>
</gene>
<proteinExistence type="predicted"/>
<reference evidence="2" key="2">
    <citation type="journal article" date="2009" name="Genome Res.">
        <title>Comparative genomic analyses of the human fungal pathogens Coccidioides and their relatives.</title>
        <authorList>
            <person name="Sharpton T.J."/>
            <person name="Stajich J.E."/>
            <person name="Rounsley S.D."/>
            <person name="Gardner M.J."/>
            <person name="Wortman J.R."/>
            <person name="Jordar V.S."/>
            <person name="Maiti R."/>
            <person name="Kodira C.D."/>
            <person name="Neafsey D.E."/>
            <person name="Zeng Q."/>
            <person name="Hung C.-Y."/>
            <person name="McMahan C."/>
            <person name="Muszewska A."/>
            <person name="Grynberg M."/>
            <person name="Mandel M.A."/>
            <person name="Kellner E.M."/>
            <person name="Barker B.M."/>
            <person name="Galgiani J.N."/>
            <person name="Orbach M.J."/>
            <person name="Kirkland T.N."/>
            <person name="Cole G.T."/>
            <person name="Henn M.R."/>
            <person name="Birren B.W."/>
            <person name="Taylor J.W."/>
        </authorList>
    </citation>
    <scope>NUCLEOTIDE SEQUENCE [LARGE SCALE GENOMIC DNA]</scope>
    <source>
        <strain evidence="2">RMSCC 3488</strain>
    </source>
</reference>
<accession>A0A0J6F3K5</accession>
<reference evidence="1 2" key="1">
    <citation type="submission" date="2007-06" db="EMBL/GenBank/DDBJ databases">
        <title>The Genome Sequence of Coccidioides posadasii RMSCC_3488.</title>
        <authorList>
            <consortium name="Coccidioides Genome Resources Consortium"/>
            <consortium name="The Broad Institute Genome Sequencing Platform"/>
            <person name="Henn M.R."/>
            <person name="Sykes S."/>
            <person name="Young S."/>
            <person name="Jaffe D."/>
            <person name="Berlin A."/>
            <person name="Alvarez P."/>
            <person name="Butler J."/>
            <person name="Gnerre S."/>
            <person name="Grabherr M."/>
            <person name="Mauceli E."/>
            <person name="Brockman W."/>
            <person name="Kodira C."/>
            <person name="Alvarado L."/>
            <person name="Zeng Q."/>
            <person name="Crawford M."/>
            <person name="Antoine C."/>
            <person name="Devon K."/>
            <person name="Galgiani J."/>
            <person name="Orsborn K."/>
            <person name="Lewis M.L."/>
            <person name="Nusbaum C."/>
            <person name="Galagan J."/>
            <person name="Birren B."/>
        </authorList>
    </citation>
    <scope>NUCLEOTIDE SEQUENCE [LARGE SCALE GENOMIC DNA]</scope>
    <source>
        <strain evidence="1 2">RMSCC 3488</strain>
    </source>
</reference>
<dbReference type="EMBL" id="DS268109">
    <property type="protein sequence ID" value="KMM63855.1"/>
    <property type="molecule type" value="Genomic_DNA"/>
</dbReference>
<dbReference type="VEuPathDB" id="FungiDB:CPAG_00209"/>
<organism evidence="1 2">
    <name type="scientific">Coccidioides posadasii RMSCC 3488</name>
    <dbReference type="NCBI Taxonomy" id="454284"/>
    <lineage>
        <taxon>Eukaryota</taxon>
        <taxon>Fungi</taxon>
        <taxon>Dikarya</taxon>
        <taxon>Ascomycota</taxon>
        <taxon>Pezizomycotina</taxon>
        <taxon>Eurotiomycetes</taxon>
        <taxon>Eurotiomycetidae</taxon>
        <taxon>Onygenales</taxon>
        <taxon>Onygenaceae</taxon>
        <taxon>Coccidioides</taxon>
    </lineage>
</organism>
<evidence type="ECO:0000313" key="2">
    <source>
        <dbReference type="Proteomes" id="UP000054567"/>
    </source>
</evidence>
<protein>
    <submittedName>
        <fullName evidence="1">Uncharacterized protein</fullName>
    </submittedName>
</protein>